<dbReference type="EC" id="3.1.1.-" evidence="4"/>
<dbReference type="SUPFAM" id="SSF53474">
    <property type="entry name" value="alpha/beta-Hydrolases"/>
    <property type="match status" value="1"/>
</dbReference>
<reference evidence="6" key="1">
    <citation type="submission" date="2021-10" db="EMBL/GenBank/DDBJ databases">
        <title>Tropical sea cucumber genome reveals ecological adaptation and Cuvierian tubules defense mechanism.</title>
        <authorList>
            <person name="Chen T."/>
        </authorList>
    </citation>
    <scope>NUCLEOTIDE SEQUENCE</scope>
    <source>
        <strain evidence="6">Nanhai2018</strain>
        <tissue evidence="6">Muscle</tissue>
    </source>
</reference>
<dbReference type="InterPro" id="IPR019826">
    <property type="entry name" value="Carboxylesterase_B_AS"/>
</dbReference>
<evidence type="ECO:0000259" key="5">
    <source>
        <dbReference type="Pfam" id="PF00135"/>
    </source>
</evidence>
<dbReference type="PROSITE" id="PS00941">
    <property type="entry name" value="CARBOXYLESTERASE_B_2"/>
    <property type="match status" value="1"/>
</dbReference>
<keyword evidence="7" id="KW-1185">Reference proteome</keyword>
<gene>
    <name evidence="6" type="ORF">HOLleu_24718</name>
</gene>
<dbReference type="PANTHER" id="PTHR43918:SF4">
    <property type="entry name" value="CARBOXYLIC ESTER HYDROLASE"/>
    <property type="match status" value="1"/>
</dbReference>
<dbReference type="Proteomes" id="UP001152320">
    <property type="component" value="Chromosome 12"/>
</dbReference>
<protein>
    <recommendedName>
        <fullName evidence="4">Carboxylic ester hydrolase</fullName>
        <ecNumber evidence="4">3.1.1.-</ecNumber>
    </recommendedName>
</protein>
<comment type="caution">
    <text evidence="6">The sequence shown here is derived from an EMBL/GenBank/DDBJ whole genome shotgun (WGS) entry which is preliminary data.</text>
</comment>
<proteinExistence type="inferred from homology"/>
<evidence type="ECO:0000256" key="1">
    <source>
        <dbReference type="ARBA" id="ARBA00005964"/>
    </source>
</evidence>
<sequence>MEPSLLFCTVLVAMVTKNLVNGQYSQPIVKTTKGTFLGIDVPFSTGFLTKSQNVHAFLGIPFAKPPTGERRFKMPEPVDSSDGSYNATQMPPQCSQGETPFLRPILTATDMSEDCLYLNVFVPSNSPRNAAVMVWIHGGGFAFGYGLNIPTNHVALAAIGDVIVVTFNYRLGILGLLSTGDDNISPNLALFDQREALKWVYENIEAFGGDPNRVTIFGESSGGASVGWHILSSESRQYFQRAILQTGNPLDPWANLLTRSEAFERAQMTAALAGCDSTNNGSAILYCLGEKTVEELIAIPSLGRWSPVNDGIFFKSSVPELLQKGAYQGIDVIIGTNRDDAFFLVYLASGFPKATPNITKTQFSSLLSGSSDSFIADLLEVIYSEDIQNTESYVFGLIRGLTDSAYVCGMSNFARQVSTAGSRVYMYVLTHAPAQSLWNVSWSRAGHIEESQFVFGLPFQALPQFSHPYDEIKISAYVMQFWTNFAKTGDPNTSEDSRELPVPEWIPFTAESEDYKEIDIGFSNKQKLRSHQCNFWENLLLEIRRLLGNVVYGLVPFHEYNYLNSCH</sequence>
<organism evidence="6 7">
    <name type="scientific">Holothuria leucospilota</name>
    <name type="common">Black long sea cucumber</name>
    <name type="synonym">Mertensiothuria leucospilota</name>
    <dbReference type="NCBI Taxonomy" id="206669"/>
    <lineage>
        <taxon>Eukaryota</taxon>
        <taxon>Metazoa</taxon>
        <taxon>Echinodermata</taxon>
        <taxon>Eleutherozoa</taxon>
        <taxon>Echinozoa</taxon>
        <taxon>Holothuroidea</taxon>
        <taxon>Aspidochirotacea</taxon>
        <taxon>Aspidochirotida</taxon>
        <taxon>Holothuriidae</taxon>
        <taxon>Holothuria</taxon>
    </lineage>
</organism>
<keyword evidence="3 4" id="KW-0378">Hydrolase</keyword>
<dbReference type="GO" id="GO:0006581">
    <property type="term" value="P:acetylcholine catabolic process"/>
    <property type="evidence" value="ECO:0007669"/>
    <property type="project" value="TreeGrafter"/>
</dbReference>
<accession>A0A9Q1BRS7</accession>
<feature type="signal peptide" evidence="4">
    <location>
        <begin position="1"/>
        <end position="22"/>
    </location>
</feature>
<evidence type="ECO:0000313" key="7">
    <source>
        <dbReference type="Proteomes" id="UP001152320"/>
    </source>
</evidence>
<dbReference type="Gene3D" id="3.40.50.1820">
    <property type="entry name" value="alpha/beta hydrolase"/>
    <property type="match status" value="1"/>
</dbReference>
<feature type="chain" id="PRO_5040545856" description="Carboxylic ester hydrolase" evidence="4">
    <location>
        <begin position="23"/>
        <end position="567"/>
    </location>
</feature>
<keyword evidence="4" id="KW-0732">Signal</keyword>
<dbReference type="PROSITE" id="PS00122">
    <property type="entry name" value="CARBOXYLESTERASE_B_1"/>
    <property type="match status" value="1"/>
</dbReference>
<dbReference type="GO" id="GO:0005886">
    <property type="term" value="C:plasma membrane"/>
    <property type="evidence" value="ECO:0007669"/>
    <property type="project" value="TreeGrafter"/>
</dbReference>
<dbReference type="GO" id="GO:0019695">
    <property type="term" value="P:choline metabolic process"/>
    <property type="evidence" value="ECO:0007669"/>
    <property type="project" value="TreeGrafter"/>
</dbReference>
<dbReference type="EMBL" id="JAIZAY010000012">
    <property type="protein sequence ID" value="KAJ8031508.1"/>
    <property type="molecule type" value="Genomic_DNA"/>
</dbReference>
<name>A0A9Q1BRS7_HOLLE</name>
<dbReference type="InterPro" id="IPR050654">
    <property type="entry name" value="AChE-related_enzymes"/>
</dbReference>
<dbReference type="OrthoDB" id="3200163at2759"/>
<keyword evidence="2" id="KW-0719">Serine esterase</keyword>
<feature type="domain" description="Carboxylesterase type B" evidence="5">
    <location>
        <begin position="26"/>
        <end position="536"/>
    </location>
</feature>
<dbReference type="Pfam" id="PF00135">
    <property type="entry name" value="COesterase"/>
    <property type="match status" value="1"/>
</dbReference>
<dbReference type="PANTHER" id="PTHR43918">
    <property type="entry name" value="ACETYLCHOLINESTERASE"/>
    <property type="match status" value="1"/>
</dbReference>
<evidence type="ECO:0000256" key="3">
    <source>
        <dbReference type="ARBA" id="ARBA00022801"/>
    </source>
</evidence>
<comment type="similarity">
    <text evidence="1 4">Belongs to the type-B carboxylesterase/lipase family.</text>
</comment>
<dbReference type="InterPro" id="IPR019819">
    <property type="entry name" value="Carboxylesterase_B_CS"/>
</dbReference>
<evidence type="ECO:0000256" key="2">
    <source>
        <dbReference type="ARBA" id="ARBA00022487"/>
    </source>
</evidence>
<evidence type="ECO:0000256" key="4">
    <source>
        <dbReference type="RuleBase" id="RU361235"/>
    </source>
</evidence>
<dbReference type="GO" id="GO:0005615">
    <property type="term" value="C:extracellular space"/>
    <property type="evidence" value="ECO:0007669"/>
    <property type="project" value="TreeGrafter"/>
</dbReference>
<dbReference type="AlphaFoldDB" id="A0A9Q1BRS7"/>
<dbReference type="InterPro" id="IPR002018">
    <property type="entry name" value="CarbesteraseB"/>
</dbReference>
<dbReference type="InterPro" id="IPR029058">
    <property type="entry name" value="AB_hydrolase_fold"/>
</dbReference>
<evidence type="ECO:0000313" key="6">
    <source>
        <dbReference type="EMBL" id="KAJ8031508.1"/>
    </source>
</evidence>
<dbReference type="GO" id="GO:0003990">
    <property type="term" value="F:acetylcholinesterase activity"/>
    <property type="evidence" value="ECO:0007669"/>
    <property type="project" value="TreeGrafter"/>
</dbReference>